<proteinExistence type="predicted"/>
<dbReference type="PANTHER" id="PTHR10000:SF8">
    <property type="entry name" value="HAD SUPERFAMILY HYDROLASE-LIKE, TYPE 3"/>
    <property type="match status" value="1"/>
</dbReference>
<sequence length="277" mass="30270">MQRMMITDFDGTLFRSDRTVADEDLESLRRLGEQGVIRVIATGRNLYSFMKAAPADLPVDYLVFSTGVGIARYPDPAANMIREASLSHEACLYIKGVFDSFGLDYMVHGAVPEGHRFVYHRHAPENPDFDTRLSFYDGFSEPINGHFSGPASQFLAITREVRASALFAEISRALSDFTVIRTTSPFDGASTWLEVFPKGICKSEAVSYLAEQCGVSPAQTMAVGNDYNDEDLLHWSGKGFVVANAPDDLKACFASVSDNDTCGVSEAIGRWAASGSC</sequence>
<dbReference type="Gene3D" id="3.40.50.1000">
    <property type="entry name" value="HAD superfamily/HAD-like"/>
    <property type="match status" value="1"/>
</dbReference>
<evidence type="ECO:0000313" key="1">
    <source>
        <dbReference type="EMBL" id="VFQ44257.1"/>
    </source>
</evidence>
<dbReference type="InterPro" id="IPR023214">
    <property type="entry name" value="HAD_sf"/>
</dbReference>
<dbReference type="GO" id="GO:0000287">
    <property type="term" value="F:magnesium ion binding"/>
    <property type="evidence" value="ECO:0007669"/>
    <property type="project" value="TreeGrafter"/>
</dbReference>
<dbReference type="Pfam" id="PF08282">
    <property type="entry name" value="Hydrolase_3"/>
    <property type="match status" value="1"/>
</dbReference>
<dbReference type="RefSeq" id="WP_180139408.1">
    <property type="nucleotide sequence ID" value="NZ_CAADHO010000003.1"/>
</dbReference>
<keyword evidence="2" id="KW-1185">Reference proteome</keyword>
<dbReference type="Proteomes" id="UP000507962">
    <property type="component" value="Unassembled WGS sequence"/>
</dbReference>
<protein>
    <submittedName>
        <fullName evidence="1">Haloacid dehalogenase-like hydrolase</fullName>
    </submittedName>
</protein>
<accession>A0A4U8YL46</accession>
<dbReference type="SUPFAM" id="SSF56784">
    <property type="entry name" value="HAD-like"/>
    <property type="match status" value="1"/>
</dbReference>
<dbReference type="InterPro" id="IPR036412">
    <property type="entry name" value="HAD-like_sf"/>
</dbReference>
<dbReference type="EMBL" id="CAADHO010000003">
    <property type="protein sequence ID" value="VFQ44257.1"/>
    <property type="molecule type" value="Genomic_DNA"/>
</dbReference>
<organism evidence="1 2">
    <name type="scientific">Desulfoluna butyratoxydans</name>
    <dbReference type="NCBI Taxonomy" id="231438"/>
    <lineage>
        <taxon>Bacteria</taxon>
        <taxon>Pseudomonadati</taxon>
        <taxon>Thermodesulfobacteriota</taxon>
        <taxon>Desulfobacteria</taxon>
        <taxon>Desulfobacterales</taxon>
        <taxon>Desulfolunaceae</taxon>
        <taxon>Desulfoluna</taxon>
    </lineage>
</organism>
<dbReference type="AlphaFoldDB" id="A0A4U8YL46"/>
<evidence type="ECO:0000313" key="2">
    <source>
        <dbReference type="Proteomes" id="UP000507962"/>
    </source>
</evidence>
<keyword evidence="1" id="KW-0378">Hydrolase</keyword>
<dbReference type="GO" id="GO:0016791">
    <property type="term" value="F:phosphatase activity"/>
    <property type="evidence" value="ECO:0007669"/>
    <property type="project" value="TreeGrafter"/>
</dbReference>
<dbReference type="PANTHER" id="PTHR10000">
    <property type="entry name" value="PHOSPHOSERINE PHOSPHATASE"/>
    <property type="match status" value="1"/>
</dbReference>
<reference evidence="1 2" key="1">
    <citation type="submission" date="2019-03" db="EMBL/GenBank/DDBJ databases">
        <authorList>
            <person name="Nijsse B."/>
        </authorList>
    </citation>
    <scope>NUCLEOTIDE SEQUENCE [LARGE SCALE GENOMIC DNA]</scope>
    <source>
        <strain evidence="1">Desulfoluna butyratoxydans MSL71</strain>
    </source>
</reference>
<dbReference type="Gene3D" id="3.30.1240.10">
    <property type="match status" value="1"/>
</dbReference>
<dbReference type="GO" id="GO:0005829">
    <property type="term" value="C:cytosol"/>
    <property type="evidence" value="ECO:0007669"/>
    <property type="project" value="TreeGrafter"/>
</dbReference>
<name>A0A4U8YL46_9BACT</name>
<gene>
    <name evidence="1" type="ORF">MSL71_19020</name>
</gene>